<keyword evidence="2 4" id="KW-0697">Rotamase</keyword>
<comment type="catalytic activity">
    <reaction evidence="4">
        <text>[protein]-peptidylproline (omega=180) = [protein]-peptidylproline (omega=0)</text>
        <dbReference type="Rhea" id="RHEA:16237"/>
        <dbReference type="Rhea" id="RHEA-COMP:10747"/>
        <dbReference type="Rhea" id="RHEA-COMP:10748"/>
        <dbReference type="ChEBI" id="CHEBI:83833"/>
        <dbReference type="ChEBI" id="CHEBI:83834"/>
        <dbReference type="EC" id="5.2.1.8"/>
    </reaction>
</comment>
<evidence type="ECO:0000256" key="2">
    <source>
        <dbReference type="ARBA" id="ARBA00023110"/>
    </source>
</evidence>
<sequence length="184" mass="19432">MVSAVTKAGAPSADGIKKINHKYSSAQNVIDNNKIYCAGINTNRGLIVLELDPKIAPKTVNNFVFLAQNHFYDGLTFHRVVKDFVAQGGDPTGTGSGGPGYQFADEPVQGSYTDGTVAMANSGPNTNGSQFFIDIADNSSKLGKQYNLFGHVVQGLNVAKSLTLVENGSAKPDTMNYVVVKAAS</sequence>
<dbReference type="EMBL" id="BNJJ01000027">
    <property type="protein sequence ID" value="GHO88731.1"/>
    <property type="molecule type" value="Genomic_DNA"/>
</dbReference>
<proteinExistence type="inferred from homology"/>
<dbReference type="Proteomes" id="UP000635565">
    <property type="component" value="Unassembled WGS sequence"/>
</dbReference>
<dbReference type="EC" id="5.2.1.8" evidence="4"/>
<evidence type="ECO:0000259" key="5">
    <source>
        <dbReference type="PROSITE" id="PS50072"/>
    </source>
</evidence>
<evidence type="ECO:0000256" key="1">
    <source>
        <dbReference type="ARBA" id="ARBA00002388"/>
    </source>
</evidence>
<name>A0ABQ3VSM6_9CHLR</name>
<dbReference type="InterPro" id="IPR044666">
    <property type="entry name" value="Cyclophilin_A-like"/>
</dbReference>
<dbReference type="Pfam" id="PF00160">
    <property type="entry name" value="Pro_isomerase"/>
    <property type="match status" value="1"/>
</dbReference>
<dbReference type="PROSITE" id="PS50072">
    <property type="entry name" value="CSA_PPIASE_2"/>
    <property type="match status" value="1"/>
</dbReference>
<comment type="similarity">
    <text evidence="4">Belongs to the cyclophilin-type PPIase family.</text>
</comment>
<accession>A0ABQ3VSM6</accession>
<organism evidence="6 7">
    <name type="scientific">Dictyobacter formicarum</name>
    <dbReference type="NCBI Taxonomy" id="2778368"/>
    <lineage>
        <taxon>Bacteria</taxon>
        <taxon>Bacillati</taxon>
        <taxon>Chloroflexota</taxon>
        <taxon>Ktedonobacteria</taxon>
        <taxon>Ktedonobacterales</taxon>
        <taxon>Dictyobacteraceae</taxon>
        <taxon>Dictyobacter</taxon>
    </lineage>
</organism>
<dbReference type="PRINTS" id="PR00153">
    <property type="entry name" value="CSAPPISMRASE"/>
</dbReference>
<dbReference type="PROSITE" id="PS00170">
    <property type="entry name" value="CSA_PPIASE_1"/>
    <property type="match status" value="1"/>
</dbReference>
<dbReference type="CDD" id="cd00317">
    <property type="entry name" value="cyclophilin"/>
    <property type="match status" value="1"/>
</dbReference>
<reference evidence="6 7" key="1">
    <citation type="journal article" date="2021" name="Int. J. Syst. Evol. Microbiol.">
        <title>Reticulibacter mediterranei gen. nov., sp. nov., within the new family Reticulibacteraceae fam. nov., and Ktedonospora formicarum gen. nov., sp. nov., Ktedonobacter robiniae sp. nov., Dictyobacter formicarum sp. nov. and Dictyobacter arantiisoli sp. nov., belonging to the class Ktedonobacteria.</title>
        <authorList>
            <person name="Yabe S."/>
            <person name="Zheng Y."/>
            <person name="Wang C.M."/>
            <person name="Sakai Y."/>
            <person name="Abe K."/>
            <person name="Yokota A."/>
            <person name="Donadio S."/>
            <person name="Cavaletti L."/>
            <person name="Monciardini P."/>
        </authorList>
    </citation>
    <scope>NUCLEOTIDE SEQUENCE [LARGE SCALE GENOMIC DNA]</scope>
    <source>
        <strain evidence="6 7">SOSP1-9</strain>
    </source>
</reference>
<dbReference type="InterPro" id="IPR020892">
    <property type="entry name" value="Cyclophilin-type_PPIase_CS"/>
</dbReference>
<comment type="caution">
    <text evidence="6">The sequence shown here is derived from an EMBL/GenBank/DDBJ whole genome shotgun (WGS) entry which is preliminary data.</text>
</comment>
<dbReference type="PANTHER" id="PTHR45625:SF4">
    <property type="entry name" value="PEPTIDYLPROLYL ISOMERASE DOMAIN AND WD REPEAT-CONTAINING PROTEIN 1"/>
    <property type="match status" value="1"/>
</dbReference>
<evidence type="ECO:0000313" key="7">
    <source>
        <dbReference type="Proteomes" id="UP000635565"/>
    </source>
</evidence>
<keyword evidence="3 4" id="KW-0413">Isomerase</keyword>
<dbReference type="InterPro" id="IPR029000">
    <property type="entry name" value="Cyclophilin-like_dom_sf"/>
</dbReference>
<evidence type="ECO:0000256" key="3">
    <source>
        <dbReference type="ARBA" id="ARBA00023235"/>
    </source>
</evidence>
<comment type="function">
    <text evidence="1 4">PPIases accelerate the folding of proteins. It catalyzes the cis-trans isomerization of proline imidic peptide bonds in oligopeptides.</text>
</comment>
<dbReference type="Gene3D" id="2.40.100.10">
    <property type="entry name" value="Cyclophilin-like"/>
    <property type="match status" value="1"/>
</dbReference>
<dbReference type="InterPro" id="IPR002130">
    <property type="entry name" value="Cyclophilin-type_PPIase_dom"/>
</dbReference>
<protein>
    <recommendedName>
        <fullName evidence="4">Peptidyl-prolyl cis-trans isomerase</fullName>
        <shortName evidence="4">PPIase</shortName>
        <ecNumber evidence="4">5.2.1.8</ecNumber>
    </recommendedName>
</protein>
<dbReference type="PANTHER" id="PTHR45625">
    <property type="entry name" value="PEPTIDYL-PROLYL CIS-TRANS ISOMERASE-RELATED"/>
    <property type="match status" value="1"/>
</dbReference>
<dbReference type="SUPFAM" id="SSF50891">
    <property type="entry name" value="Cyclophilin-like"/>
    <property type="match status" value="1"/>
</dbReference>
<gene>
    <name evidence="6" type="ORF">KSZ_67370</name>
</gene>
<keyword evidence="7" id="KW-1185">Reference proteome</keyword>
<evidence type="ECO:0000256" key="4">
    <source>
        <dbReference type="RuleBase" id="RU363019"/>
    </source>
</evidence>
<evidence type="ECO:0000313" key="6">
    <source>
        <dbReference type="EMBL" id="GHO88731.1"/>
    </source>
</evidence>
<feature type="domain" description="PPIase cyclophilin-type" evidence="5">
    <location>
        <begin position="45"/>
        <end position="184"/>
    </location>
</feature>